<feature type="repeat" description="ANK" evidence="3">
    <location>
        <begin position="51"/>
        <end position="83"/>
    </location>
</feature>
<dbReference type="SMART" id="SM00248">
    <property type="entry name" value="ANK"/>
    <property type="match status" value="3"/>
</dbReference>
<feature type="compositionally biased region" description="Low complexity" evidence="4">
    <location>
        <begin position="663"/>
        <end position="679"/>
    </location>
</feature>
<dbReference type="PANTHER" id="PTHR24173:SF74">
    <property type="entry name" value="ANKYRIN REPEAT DOMAIN-CONTAINING PROTEIN 16"/>
    <property type="match status" value="1"/>
</dbReference>
<dbReference type="Gene3D" id="1.25.40.20">
    <property type="entry name" value="Ankyrin repeat-containing domain"/>
    <property type="match status" value="1"/>
</dbReference>
<feature type="region of interest" description="Disordered" evidence="4">
    <location>
        <begin position="451"/>
        <end position="513"/>
    </location>
</feature>
<feature type="compositionally biased region" description="Polar residues" evidence="4">
    <location>
        <begin position="501"/>
        <end position="513"/>
    </location>
</feature>
<feature type="region of interest" description="Disordered" evidence="4">
    <location>
        <begin position="367"/>
        <end position="418"/>
    </location>
</feature>
<keyword evidence="2 3" id="KW-0040">ANK repeat</keyword>
<feature type="compositionally biased region" description="Polar residues" evidence="4">
    <location>
        <begin position="367"/>
        <end position="377"/>
    </location>
</feature>
<dbReference type="Pfam" id="PF12796">
    <property type="entry name" value="Ank_2"/>
    <property type="match status" value="1"/>
</dbReference>
<dbReference type="HOGENOM" id="CLU_300172_0_0_1"/>
<feature type="region of interest" description="Disordered" evidence="4">
    <location>
        <begin position="546"/>
        <end position="615"/>
    </location>
</feature>
<gene>
    <name evidence="5" type="ORF">M378DRAFT_417211</name>
</gene>
<evidence type="ECO:0000256" key="4">
    <source>
        <dbReference type="SAM" id="MobiDB-lite"/>
    </source>
</evidence>
<feature type="region of interest" description="Disordered" evidence="4">
    <location>
        <begin position="178"/>
        <end position="207"/>
    </location>
</feature>
<dbReference type="InParanoid" id="A0A0C2SSJ9"/>
<name>A0A0C2SSJ9_AMAMK</name>
<dbReference type="PROSITE" id="PS50297">
    <property type="entry name" value="ANK_REP_REGION"/>
    <property type="match status" value="2"/>
</dbReference>
<evidence type="ECO:0000256" key="2">
    <source>
        <dbReference type="ARBA" id="ARBA00023043"/>
    </source>
</evidence>
<feature type="region of interest" description="Disordered" evidence="4">
    <location>
        <begin position="633"/>
        <end position="679"/>
    </location>
</feature>
<dbReference type="InterPro" id="IPR036770">
    <property type="entry name" value="Ankyrin_rpt-contain_sf"/>
</dbReference>
<dbReference type="PANTHER" id="PTHR24173">
    <property type="entry name" value="ANKYRIN REPEAT CONTAINING"/>
    <property type="match status" value="1"/>
</dbReference>
<evidence type="ECO:0000313" key="6">
    <source>
        <dbReference type="Proteomes" id="UP000054549"/>
    </source>
</evidence>
<protein>
    <submittedName>
        <fullName evidence="5">Uncharacterized protein</fullName>
    </submittedName>
</protein>
<feature type="repeat" description="ANK" evidence="3">
    <location>
        <begin position="103"/>
        <end position="135"/>
    </location>
</feature>
<dbReference type="SUPFAM" id="SSF48403">
    <property type="entry name" value="Ankyrin repeat"/>
    <property type="match status" value="1"/>
</dbReference>
<dbReference type="EMBL" id="KN818237">
    <property type="protein sequence ID" value="KIL66310.1"/>
    <property type="molecule type" value="Genomic_DNA"/>
</dbReference>
<dbReference type="OrthoDB" id="194358at2759"/>
<feature type="compositionally biased region" description="Low complexity" evidence="4">
    <location>
        <begin position="319"/>
        <end position="330"/>
    </location>
</feature>
<reference evidence="5 6" key="1">
    <citation type="submission" date="2014-04" db="EMBL/GenBank/DDBJ databases">
        <title>Evolutionary Origins and Diversification of the Mycorrhizal Mutualists.</title>
        <authorList>
            <consortium name="DOE Joint Genome Institute"/>
            <consortium name="Mycorrhizal Genomics Consortium"/>
            <person name="Kohler A."/>
            <person name="Kuo A."/>
            <person name="Nagy L.G."/>
            <person name="Floudas D."/>
            <person name="Copeland A."/>
            <person name="Barry K.W."/>
            <person name="Cichocki N."/>
            <person name="Veneault-Fourrey C."/>
            <person name="LaButti K."/>
            <person name="Lindquist E.A."/>
            <person name="Lipzen A."/>
            <person name="Lundell T."/>
            <person name="Morin E."/>
            <person name="Murat C."/>
            <person name="Riley R."/>
            <person name="Ohm R."/>
            <person name="Sun H."/>
            <person name="Tunlid A."/>
            <person name="Henrissat B."/>
            <person name="Grigoriev I.V."/>
            <person name="Hibbett D.S."/>
            <person name="Martin F."/>
        </authorList>
    </citation>
    <scope>NUCLEOTIDE SEQUENCE [LARGE SCALE GENOMIC DNA]</scope>
    <source>
        <strain evidence="5 6">Koide BX008</strain>
    </source>
</reference>
<sequence length="957" mass="102786">MPGRNYSKVEAKYNVTTDFPSLGLHSAAASGNLGLVEYALGNGQPINSVLDGVLPLHAACAGGHIHVVKLLIERGADVNAPRLPRRYSNDKNRDSTAPIVGSSGSTPLHFAAANGNTNVVNLLLLHGAHADLPDKHAITPEKLALQNGWLECAQVLKDWIVNKDRDLRERETVIPWDGSSTLHTSRSGDTLSEPEPVSPPSHRRRLQVKHSIDTALNMLKSSSSAFDANKASLRKMPSTNSQPPSPVKLVVDPRSDSPSDSVHVSPVDQGSRCPSLPQSFPVPPQYRKASIPSSNSSPFSARRPRSAGTGAEQEEEEPQPISSRSSTGRRLGSKYSLINMFRKAQSDIPMGASTPDIHTDAILKPSTSVQGAQTPSHLSVPRQPTKPGQDLKSTRCDPFSRSPPHSSSPRSIDRRNLPNLNDAVSEEEEEAYRPSSSPISLLSSILRTKDNNRERSGSNGSSFSIQNNKPLPSIKDDTGDTGEGESNKANSRPSILRGHNRTLSSGQGTPLSSSHRVLRFEYSLDETDYTEASHALRSVNSAGPLVKVNPWPGDAGQGTGSIRTDTLPVSAPANVSKFESPGHPGNGHAPHNDTPPHPPTLQSTPPRRRKSVSSFVSTSSASSVFLLADNNEAESPPQHLASITHSSSEKSGPRESVLRSPESATLASSGGSKSALSKSGLSGRSAFEIDIRSISSHAQAEALVQQTQKEILELGEQDIILSDGTSGSIPFSARLAAYGESLALERKLREEMENQKAGHYYANGQRSPSMSSVHDGHTRLIPTRAYTDTVVRQHSLDEKSAGKKERYRQMHLQPPGALDPYLSVENANADQAYSRPATSLGYTYPAAGCEMLDGKSPLVFRPTHSTTACLSDLLFSDTVTPVDSLEQDPFATSQYPTSIAPLSGPIIDRSVEQARTAKLTKMGFAPSEQASRLPPVQAKSFSGLSFRNIMQTFKGKS</sequence>
<dbReference type="Pfam" id="PF13637">
    <property type="entry name" value="Ank_4"/>
    <property type="match status" value="1"/>
</dbReference>
<feature type="compositionally biased region" description="Low complexity" evidence="4">
    <location>
        <begin position="399"/>
        <end position="410"/>
    </location>
</feature>
<dbReference type="Proteomes" id="UP000054549">
    <property type="component" value="Unassembled WGS sequence"/>
</dbReference>
<evidence type="ECO:0000256" key="3">
    <source>
        <dbReference type="PROSITE-ProRule" id="PRU00023"/>
    </source>
</evidence>
<feature type="region of interest" description="Disordered" evidence="4">
    <location>
        <begin position="233"/>
        <end position="330"/>
    </location>
</feature>
<feature type="compositionally biased region" description="Low complexity" evidence="4">
    <location>
        <begin position="289"/>
        <end position="301"/>
    </location>
</feature>
<proteinExistence type="predicted"/>
<dbReference type="PROSITE" id="PS50088">
    <property type="entry name" value="ANK_REPEAT"/>
    <property type="match status" value="2"/>
</dbReference>
<evidence type="ECO:0000313" key="5">
    <source>
        <dbReference type="EMBL" id="KIL66310.1"/>
    </source>
</evidence>
<dbReference type="InterPro" id="IPR002110">
    <property type="entry name" value="Ankyrin_rpt"/>
</dbReference>
<feature type="compositionally biased region" description="Low complexity" evidence="4">
    <location>
        <begin position="258"/>
        <end position="268"/>
    </location>
</feature>
<dbReference type="STRING" id="946122.A0A0C2SSJ9"/>
<dbReference type="AlphaFoldDB" id="A0A0C2SSJ9"/>
<feature type="compositionally biased region" description="Polar residues" evidence="4">
    <location>
        <begin position="178"/>
        <end position="190"/>
    </location>
</feature>
<feature type="compositionally biased region" description="Low complexity" evidence="4">
    <location>
        <begin position="457"/>
        <end position="468"/>
    </location>
</feature>
<organism evidence="5 6">
    <name type="scientific">Amanita muscaria (strain Koide BX008)</name>
    <dbReference type="NCBI Taxonomy" id="946122"/>
    <lineage>
        <taxon>Eukaryota</taxon>
        <taxon>Fungi</taxon>
        <taxon>Dikarya</taxon>
        <taxon>Basidiomycota</taxon>
        <taxon>Agaricomycotina</taxon>
        <taxon>Agaricomycetes</taxon>
        <taxon>Agaricomycetidae</taxon>
        <taxon>Agaricales</taxon>
        <taxon>Pluteineae</taxon>
        <taxon>Amanitaceae</taxon>
        <taxon>Amanita</taxon>
    </lineage>
</organism>
<keyword evidence="1" id="KW-0677">Repeat</keyword>
<accession>A0A0C2SSJ9</accession>
<keyword evidence="6" id="KW-1185">Reference proteome</keyword>
<feature type="compositionally biased region" description="Basic and acidic residues" evidence="4">
    <location>
        <begin position="647"/>
        <end position="657"/>
    </location>
</feature>
<evidence type="ECO:0000256" key="1">
    <source>
        <dbReference type="ARBA" id="ARBA00022737"/>
    </source>
</evidence>